<dbReference type="Proteomes" id="UP000292082">
    <property type="component" value="Unassembled WGS sequence"/>
</dbReference>
<protein>
    <submittedName>
        <fullName evidence="1">Uncharacterized protein</fullName>
    </submittedName>
</protein>
<accession>A0A4Q9PZK2</accession>
<proteinExistence type="predicted"/>
<gene>
    <name evidence="1" type="ORF">BD310DRAFT_815633</name>
</gene>
<keyword evidence="2" id="KW-1185">Reference proteome</keyword>
<dbReference type="EMBL" id="ML145106">
    <property type="protein sequence ID" value="TBU60277.1"/>
    <property type="molecule type" value="Genomic_DNA"/>
</dbReference>
<evidence type="ECO:0000313" key="2">
    <source>
        <dbReference type="Proteomes" id="UP000292082"/>
    </source>
</evidence>
<dbReference type="AlphaFoldDB" id="A0A4Q9PZK2"/>
<reference evidence="1 2" key="1">
    <citation type="submission" date="2019-01" db="EMBL/GenBank/DDBJ databases">
        <title>Draft genome sequences of three monokaryotic isolates of the white-rot basidiomycete fungus Dichomitus squalens.</title>
        <authorList>
            <consortium name="DOE Joint Genome Institute"/>
            <person name="Lopez S.C."/>
            <person name="Andreopoulos B."/>
            <person name="Pangilinan J."/>
            <person name="Lipzen A."/>
            <person name="Riley R."/>
            <person name="Ahrendt S."/>
            <person name="Ng V."/>
            <person name="Barry K."/>
            <person name="Daum C."/>
            <person name="Grigoriev I.V."/>
            <person name="Hilden K.S."/>
            <person name="Makela M.R."/>
            <person name="de Vries R.P."/>
        </authorList>
    </citation>
    <scope>NUCLEOTIDE SEQUENCE [LARGE SCALE GENOMIC DNA]</scope>
    <source>
        <strain evidence="1 2">CBS 464.89</strain>
    </source>
</reference>
<sequence length="63" mass="6876">MIPLELRPEFADVPLEATSPNLSTDHLDLRPRASAEGLFGKELELRVTGIMSRGSTSEDFCAS</sequence>
<name>A0A4Q9PZK2_9APHY</name>
<organism evidence="1 2">
    <name type="scientific">Dichomitus squalens</name>
    <dbReference type="NCBI Taxonomy" id="114155"/>
    <lineage>
        <taxon>Eukaryota</taxon>
        <taxon>Fungi</taxon>
        <taxon>Dikarya</taxon>
        <taxon>Basidiomycota</taxon>
        <taxon>Agaricomycotina</taxon>
        <taxon>Agaricomycetes</taxon>
        <taxon>Polyporales</taxon>
        <taxon>Polyporaceae</taxon>
        <taxon>Dichomitus</taxon>
    </lineage>
</organism>
<evidence type="ECO:0000313" key="1">
    <source>
        <dbReference type="EMBL" id="TBU60277.1"/>
    </source>
</evidence>